<accession>A0A5K3G5T5</accession>
<dbReference type="AlphaFoldDB" id="A0A5K3G5T5"/>
<name>A0A5K3G5T5_MESCO</name>
<evidence type="ECO:0000313" key="1">
    <source>
        <dbReference type="WBParaSite" id="MCU_014861-RA"/>
    </source>
</evidence>
<proteinExistence type="predicted"/>
<protein>
    <submittedName>
        <fullName evidence="1">Uncharacterized protein</fullName>
    </submittedName>
</protein>
<organism evidence="1">
    <name type="scientific">Mesocestoides corti</name>
    <name type="common">Flatworm</name>
    <dbReference type="NCBI Taxonomy" id="53468"/>
    <lineage>
        <taxon>Eukaryota</taxon>
        <taxon>Metazoa</taxon>
        <taxon>Spiralia</taxon>
        <taxon>Lophotrochozoa</taxon>
        <taxon>Platyhelminthes</taxon>
        <taxon>Cestoda</taxon>
        <taxon>Eucestoda</taxon>
        <taxon>Cyclophyllidea</taxon>
        <taxon>Mesocestoididae</taxon>
        <taxon>Mesocestoides</taxon>
    </lineage>
</organism>
<reference evidence="1" key="1">
    <citation type="submission" date="2019-11" db="UniProtKB">
        <authorList>
            <consortium name="WormBaseParasite"/>
        </authorList>
    </citation>
    <scope>IDENTIFICATION</scope>
</reference>
<sequence length="31" mass="3520">MCHLCTPMQPFQDITPITHNGYTNAVHPNTH</sequence>
<dbReference type="WBParaSite" id="MCU_014861-RA">
    <property type="protein sequence ID" value="MCU_014861-RA"/>
    <property type="gene ID" value="MCU_014861"/>
</dbReference>